<accession>A0A8J6CYK6</accession>
<evidence type="ECO:0000313" key="2">
    <source>
        <dbReference type="EMBL" id="KAG8489324.1"/>
    </source>
</evidence>
<keyword evidence="3" id="KW-1185">Reference proteome</keyword>
<dbReference type="Proteomes" id="UP000701853">
    <property type="component" value="Chromosome 7"/>
</dbReference>
<dbReference type="EMBL" id="JAHUZN010000007">
    <property type="protein sequence ID" value="KAG8489324.1"/>
    <property type="molecule type" value="Genomic_DNA"/>
</dbReference>
<evidence type="ECO:0000313" key="3">
    <source>
        <dbReference type="Proteomes" id="UP000701853"/>
    </source>
</evidence>
<feature type="domain" description="Reverse transcriptase zinc-binding" evidence="1">
    <location>
        <begin position="134"/>
        <end position="191"/>
    </location>
</feature>
<name>A0A8J6CYK6_9ROSI</name>
<comment type="caution">
    <text evidence="2">The sequence shown here is derived from an EMBL/GenBank/DDBJ whole genome shotgun (WGS) entry which is preliminary data.</text>
</comment>
<protein>
    <recommendedName>
        <fullName evidence="1">Reverse transcriptase zinc-binding domain-containing protein</fullName>
    </recommendedName>
</protein>
<evidence type="ECO:0000259" key="1">
    <source>
        <dbReference type="Pfam" id="PF13966"/>
    </source>
</evidence>
<gene>
    <name evidence="2" type="ORF">CXB51_017420</name>
</gene>
<dbReference type="AlphaFoldDB" id="A0A8J6CYK6"/>
<proteinExistence type="predicted"/>
<reference evidence="2 3" key="1">
    <citation type="journal article" date="2021" name="bioRxiv">
        <title>The Gossypium anomalum genome as a resource for cotton improvement and evolutionary analysis of hybrid incompatibility.</title>
        <authorList>
            <person name="Grover C.E."/>
            <person name="Yuan D."/>
            <person name="Arick M.A."/>
            <person name="Miller E.R."/>
            <person name="Hu G."/>
            <person name="Peterson D.G."/>
            <person name="Wendel J.F."/>
            <person name="Udall J.A."/>
        </authorList>
    </citation>
    <scope>NUCLEOTIDE SEQUENCE [LARGE SCALE GENOMIC DNA]</scope>
    <source>
        <strain evidence="2">JFW-Udall</strain>
        <tissue evidence="2">Leaf</tissue>
    </source>
</reference>
<sequence length="320" mass="36752">MRKGYDISTRKRLILKEARNAWEAGKKLGFNVKGDKREVVDEIMRLEELHLPSFLFKLSLLPSKNGKSVLFCGDIWCGCFPLNEEFPRLFRVAKAFIGSKGSILSSLKSLVGSMVLDLEVEDHLIRIHDRVSQFTTKKLFSLLINKGIRVNDFLFDRMWKPKVPPRVQNFLWIMAIERISTKDFLIRWDVWLDLTKYDCPWVPKKLLADIYFSVKLDSVVGTSLSSITNKIVFHWEPPPPGWMKFNVAGVVMEDEVGCGGVLRYDIRVACALFFCAIEAMGSEMAEFFRVQFVVTHWQGIGIAGALAKPIIRRPLFSKDW</sequence>
<dbReference type="OrthoDB" id="10318925at2759"/>
<organism evidence="2 3">
    <name type="scientific">Gossypium anomalum</name>
    <dbReference type="NCBI Taxonomy" id="47600"/>
    <lineage>
        <taxon>Eukaryota</taxon>
        <taxon>Viridiplantae</taxon>
        <taxon>Streptophyta</taxon>
        <taxon>Embryophyta</taxon>
        <taxon>Tracheophyta</taxon>
        <taxon>Spermatophyta</taxon>
        <taxon>Magnoliopsida</taxon>
        <taxon>eudicotyledons</taxon>
        <taxon>Gunneridae</taxon>
        <taxon>Pentapetalae</taxon>
        <taxon>rosids</taxon>
        <taxon>malvids</taxon>
        <taxon>Malvales</taxon>
        <taxon>Malvaceae</taxon>
        <taxon>Malvoideae</taxon>
        <taxon>Gossypium</taxon>
    </lineage>
</organism>
<dbReference type="InterPro" id="IPR026960">
    <property type="entry name" value="RVT-Znf"/>
</dbReference>
<dbReference type="Pfam" id="PF13966">
    <property type="entry name" value="zf-RVT"/>
    <property type="match status" value="1"/>
</dbReference>